<feature type="compositionally biased region" description="Low complexity" evidence="8">
    <location>
        <begin position="1838"/>
        <end position="1848"/>
    </location>
</feature>
<feature type="compositionally biased region" description="Basic and acidic residues" evidence="8">
    <location>
        <begin position="1801"/>
        <end position="1811"/>
    </location>
</feature>
<dbReference type="GO" id="GO:0045944">
    <property type="term" value="P:positive regulation of transcription by RNA polymerase II"/>
    <property type="evidence" value="ECO:0007669"/>
    <property type="project" value="TreeGrafter"/>
</dbReference>
<proteinExistence type="inferred from homology"/>
<dbReference type="GO" id="GO:0003713">
    <property type="term" value="F:transcription coactivator activity"/>
    <property type="evidence" value="ECO:0007669"/>
    <property type="project" value="TreeGrafter"/>
</dbReference>
<sequence length="2438" mass="274227">MFSEAYLEKRPLKRPKLGPADVYPQEVKQKEDELTSLNVKHGFSATIQSSEEFGTARNCNVTASKVGAYFNAILAKKEELATLTDSGRKKQHVKDNFWPVTQRTKQTLDNWFKDLAGNKPLSSLAKKAPSFNKKEEIFAMLCENQVTMQRAAWFIKLSSAYTVAVSEAKIKKRQMPDPATEWTGTMIKFLKDLVPKLLEYYHTGPPIEKPSSNISSNTNPSSNLNTSSSSSTSTLTIPPPLASPAGSSSTSTSLIPIPATPQEEQKLALKQWNYCTQLCKYMFEEGLLDKHEFLNWILELLDKLRTQPQSEDGILKLYLPLTLAYMQDFVMSERLSRKLAYLSAKKLSSMLNDMLNHIIIDGNKNDQNSENKTGENGEIKNLNPYEKALEEYLTCCQHRDIIMQLSCILQVITLDCPTALIWSGVGENRQSTLTGSPLDHLPISPSTLPMPEKSPKSNEELRMKLKAAENNIKYRSQQAESRWCADKWRTLTGNATIKLLTILDTLDSYFFDRMDSNNSLDTLYAKIFPSLQDSSREHGNSSGDNKDQKFDYDVNSDEDTVKILCEWAVSTHRWGEHRAFVVARLLDKRQNEVLAMENEANNIDDKDSDFGSFGTPVFQGILLKFLDNAPVLEENGSLQNRNQFKNLVHLFSELIRNDVFSHDAYMCTLISRGDLLNPPSTFTSNIVTKSSTNVAQTSSSANAGGDDDFFSEIDFKLKPPKMEEFDDSNVDDDLEKLIQNIKDGQQNSMDAPDSPKDNENLTNLPSITNDKNMTSGNAGACRHYLYTMHFPLSQDDASQHDCNQRYVLLYGVGKERDERKHSVKKMSKEICKLFSKKFSIDVAEGGKVKKHSRNEFNFESTLNKCQMMCYFDQHFVTWQCAVTVQEMLNSFANGNSNYLPVAEHVAFLFDLMEVALNIYGVIDMCIQILKELPDVEAQLMAKNSNLIKSYTTTLSLYIVGILRRYNSCLLLSPDQTTAVFEGLCKVVKHVSNPSDCTSAERCILAYLYDLYLACSILRTKPPSEPFHNAYPKIKQTIYAPIKLSPSPQQHNPQYMMEILTNPKRGKIESSWGRQLSESQQNRYSFVCNAIIAICRESDNDKLNDIAIMCAELTACCNSLSAEWFGALGALCNTKNETGYYVEILNSVDLQNVHIYNSIAVFTCILIARHCFSLVDFVALVALPALLLSCRSEAIMNEAEASARLTCHILLRLFQAIEYPQASMYSVSTSPIQSVGPMNSNIKLSCDRLLLGGAQKNIPVAPVLAVLKAILVVADATVNKTSYGSGKKSGLNTPVHPGSTPKSSMSGPVDLSHILGTREDMGILGDDDMGLDLGSASNNLNSSENAPSLSDFAHHVLKQICTQEWVLECCLKNCDEMCKDEILLDNMLTNKQAQRLLHMIVYDQETNAKIEANMDQKSQIVRILENLEQWSLRISLLDLQLMYKQTQSNSSEFSSWLDTVARAAIDVFIPNEERKLTKNKPPKWLIAPLVGKLPSEVQGRILKVAGQVLESTNSFGAKNKSSENTEGNGSNGRKRNTQIDNQPFLGLILTCLRGQDDQKETLLQSLHSQLSQFLQNKDLENVGGIDDPNGRQEMLSALQLRFSLVGSMFDTIQKNSTSTTDWALLLAQMMSQGIIDLNNNSALFYTALDMLTTLIHSTLIIDNERDENKKLYTNLMKKLRKELADKNSPTIKLVRQLLPHAKAACSNTCEVIACEPVGSLMDTKGLRVNEKEKVSMWDLLEGHKNPAPLLWTWFGAVKMERKPLTYEENHRLLKYHTHSLVKPSSYYYEPLPLPPEDAEEPMQDKNRDDKADTPSSVESPAAPGSAKRKAAKRQRKPKPAATPTQINPMQQQMQNQGMMGQQMMNPQMNQQFNPNQQMNNMGMMQNNMMMNQMNPMGSGMGQNMNQGQMQMNNQMGMNQMQNNPQMGQMNPMQYQQQQQQQQMNQMGQMNMNMNQNMNMAQQNMNMNMNQMGQQNQNWNYNPMQQQQAQQQQQQGPQGNQQQFYNQNVAGGGGGMSGNMGNTQNDEHTDDKLNQFDRPPLTTSKQAISNMLQMRQRHPNPNPNTQFNMQQQRMQMMQNQQQQQNPQMLQRQQMLRMRMGKPMNTTGGMINQTVNTNAMGMGGAQQQNPNAMMQGNQQAMMATGGQNQGMMGQQAQNPINTMQQQGNQQAMMTPGNQNQGMMGQQNPNAMNTMQQQSNQQGMMGAGNQNQGMMGVGNQMGNMQAQMHQQGNTGNPQQQGGMFNPNQYQNMNQNFSGYNPTMGNQGGMQNQQQGTNAGGGAMMNNFQQTNNPNVAAQQQPRNPQAEFLAQQRRNQFMQNQQQQQNPQMQQQQQAPNVTMNSNMGSNMNVGPQQGGNLPPYRQQQGGKPMINPSTQQFQEMRMRQMMMKQQQQQQQQGMGPNQNLQQQTPALVAQLQRSMPSQMMGQQNQQQQQQNFNQGPF</sequence>
<organism evidence="10 11">
    <name type="scientific">Polypedilum vanderplanki</name>
    <name type="common">Sleeping chironomid midge</name>
    <dbReference type="NCBI Taxonomy" id="319348"/>
    <lineage>
        <taxon>Eukaryota</taxon>
        <taxon>Metazoa</taxon>
        <taxon>Ecdysozoa</taxon>
        <taxon>Arthropoda</taxon>
        <taxon>Hexapoda</taxon>
        <taxon>Insecta</taxon>
        <taxon>Pterygota</taxon>
        <taxon>Neoptera</taxon>
        <taxon>Endopterygota</taxon>
        <taxon>Diptera</taxon>
        <taxon>Nematocera</taxon>
        <taxon>Chironomoidea</taxon>
        <taxon>Chironomidae</taxon>
        <taxon>Chironominae</taxon>
        <taxon>Polypedilum</taxon>
        <taxon>Polypedilum</taxon>
    </lineage>
</organism>
<dbReference type="InterPro" id="IPR051647">
    <property type="entry name" value="Mediator_comp_sub12"/>
</dbReference>
<feature type="compositionally biased region" description="Low complexity" evidence="8">
    <location>
        <begin position="2313"/>
        <end position="2347"/>
    </location>
</feature>
<feature type="compositionally biased region" description="Polar residues" evidence="8">
    <location>
        <begin position="760"/>
        <end position="771"/>
    </location>
</feature>
<keyword evidence="6" id="KW-0804">Transcription</keyword>
<dbReference type="Proteomes" id="UP001107558">
    <property type="component" value="Chromosome 1"/>
</dbReference>
<evidence type="ECO:0000256" key="6">
    <source>
        <dbReference type="ARBA" id="ARBA00023163"/>
    </source>
</evidence>
<dbReference type="EMBL" id="JADBJN010000001">
    <property type="protein sequence ID" value="KAG5680296.1"/>
    <property type="molecule type" value="Genomic_DNA"/>
</dbReference>
<feature type="compositionally biased region" description="Basic and acidic residues" evidence="8">
    <location>
        <begin position="2023"/>
        <end position="2033"/>
    </location>
</feature>
<feature type="region of interest" description="Disordered" evidence="8">
    <location>
        <begin position="1281"/>
        <end position="1307"/>
    </location>
</feature>
<feature type="region of interest" description="Disordered" evidence="8">
    <location>
        <begin position="1785"/>
        <end position="1848"/>
    </location>
</feature>
<keyword evidence="3" id="KW-0678">Repressor</keyword>
<comment type="caution">
    <text evidence="10">The sequence shown here is derived from an EMBL/GenBank/DDBJ whole genome shotgun (WGS) entry which is preliminary data.</text>
</comment>
<dbReference type="PANTHER" id="PTHR46007">
    <property type="entry name" value="MEDIATOR OF RNA POLYMERASE II TRANSCRIPTION SUBUNIT 12"/>
    <property type="match status" value="1"/>
</dbReference>
<keyword evidence="5" id="KW-0010">Activator</keyword>
<dbReference type="Pfam" id="PF09497">
    <property type="entry name" value="Med12"/>
    <property type="match status" value="1"/>
</dbReference>
<keyword evidence="7" id="KW-0539">Nucleus</keyword>
<evidence type="ECO:0000256" key="4">
    <source>
        <dbReference type="ARBA" id="ARBA00023015"/>
    </source>
</evidence>
<accession>A0A9J6CEQ4</accession>
<evidence type="ECO:0000256" key="1">
    <source>
        <dbReference type="ARBA" id="ARBA00004123"/>
    </source>
</evidence>
<keyword evidence="4" id="KW-0805">Transcription regulation</keyword>
<name>A0A9J6CEQ4_POLVA</name>
<feature type="region of interest" description="Disordered" evidence="8">
    <location>
        <begin position="436"/>
        <end position="456"/>
    </location>
</feature>
<feature type="compositionally biased region" description="Low complexity" evidence="8">
    <location>
        <begin position="1981"/>
        <end position="2006"/>
    </location>
</feature>
<reference evidence="10" key="1">
    <citation type="submission" date="2021-03" db="EMBL/GenBank/DDBJ databases">
        <title>Chromosome level genome of the anhydrobiotic midge Polypedilum vanderplanki.</title>
        <authorList>
            <person name="Yoshida Y."/>
            <person name="Kikawada T."/>
            <person name="Gusev O."/>
        </authorList>
    </citation>
    <scope>NUCLEOTIDE SEQUENCE</scope>
    <source>
        <strain evidence="10">NIAS01</strain>
        <tissue evidence="10">Whole body or cell culture</tissue>
    </source>
</reference>
<feature type="region of interest" description="Disordered" evidence="8">
    <location>
        <begin position="1981"/>
        <end position="2037"/>
    </location>
</feature>
<dbReference type="SMART" id="SM01281">
    <property type="entry name" value="Med12"/>
    <property type="match status" value="1"/>
</dbReference>
<comment type="similarity">
    <text evidence="2">Belongs to the Mediator complex subunit 12 family.</text>
</comment>
<evidence type="ECO:0000313" key="11">
    <source>
        <dbReference type="Proteomes" id="UP001107558"/>
    </source>
</evidence>
<feature type="region of interest" description="Disordered" evidence="8">
    <location>
        <begin position="1514"/>
        <end position="1537"/>
    </location>
</feature>
<evidence type="ECO:0000313" key="10">
    <source>
        <dbReference type="EMBL" id="KAG5680296.1"/>
    </source>
</evidence>
<feature type="compositionally biased region" description="Low complexity" evidence="8">
    <location>
        <begin position="2372"/>
        <end position="2404"/>
    </location>
</feature>
<gene>
    <name evidence="10" type="ORF">PVAND_009814</name>
</gene>
<dbReference type="OrthoDB" id="20828at2759"/>
<feature type="compositionally biased region" description="Low complexity" evidence="8">
    <location>
        <begin position="210"/>
        <end position="236"/>
    </location>
</feature>
<feature type="domain" description="Mediator complex subunit Med12" evidence="9">
    <location>
        <begin position="96"/>
        <end position="156"/>
    </location>
</feature>
<dbReference type="InterPro" id="IPR019035">
    <property type="entry name" value="Mediator_Med12"/>
</dbReference>
<dbReference type="InterPro" id="IPR021990">
    <property type="entry name" value="Mediator_Med12_LCEWAV"/>
</dbReference>
<evidence type="ECO:0000256" key="7">
    <source>
        <dbReference type="ARBA" id="ARBA00023242"/>
    </source>
</evidence>
<feature type="compositionally biased region" description="Low complexity" evidence="8">
    <location>
        <begin position="2415"/>
        <end position="2438"/>
    </location>
</feature>
<evidence type="ECO:0000256" key="8">
    <source>
        <dbReference type="SAM" id="MobiDB-lite"/>
    </source>
</evidence>
<feature type="region of interest" description="Disordered" evidence="8">
    <location>
        <begin position="743"/>
        <end position="771"/>
    </location>
</feature>
<evidence type="ECO:0000259" key="9">
    <source>
        <dbReference type="SMART" id="SM01281"/>
    </source>
</evidence>
<feature type="region of interest" description="Disordered" evidence="8">
    <location>
        <begin position="208"/>
        <end position="256"/>
    </location>
</feature>
<evidence type="ECO:0000256" key="3">
    <source>
        <dbReference type="ARBA" id="ARBA00022491"/>
    </source>
</evidence>
<keyword evidence="11" id="KW-1185">Reference proteome</keyword>
<protein>
    <recommendedName>
        <fullName evidence="9">Mediator complex subunit Med12 domain-containing protein</fullName>
    </recommendedName>
</protein>
<evidence type="ECO:0000256" key="5">
    <source>
        <dbReference type="ARBA" id="ARBA00023159"/>
    </source>
</evidence>
<feature type="compositionally biased region" description="Low complexity" evidence="8">
    <location>
        <begin position="243"/>
        <end position="256"/>
    </location>
</feature>
<comment type="subcellular location">
    <subcellularLocation>
        <location evidence="1">Nucleus</location>
    </subcellularLocation>
</comment>
<dbReference type="GO" id="GO:0016592">
    <property type="term" value="C:mediator complex"/>
    <property type="evidence" value="ECO:0007669"/>
    <property type="project" value="InterPro"/>
</dbReference>
<feature type="region of interest" description="Disordered" evidence="8">
    <location>
        <begin position="2313"/>
        <end position="2438"/>
    </location>
</feature>
<dbReference type="PANTHER" id="PTHR46007:SF11">
    <property type="entry name" value="MEDIATOR OF RNA POLYMERASE II TRANSCRIPTION SUBUNIT 12"/>
    <property type="match status" value="1"/>
</dbReference>
<dbReference type="Pfam" id="PF12145">
    <property type="entry name" value="Med12-LCEWAV"/>
    <property type="match status" value="1"/>
</dbReference>
<evidence type="ECO:0000256" key="2">
    <source>
        <dbReference type="ARBA" id="ARBA00010289"/>
    </source>
</evidence>
<feature type="compositionally biased region" description="Basic residues" evidence="8">
    <location>
        <begin position="1825"/>
        <end position="1837"/>
    </location>
</feature>